<dbReference type="Proteomes" id="UP001285921">
    <property type="component" value="Unassembled WGS sequence"/>
</dbReference>
<accession>A0ABQ6NWE9</accession>
<sequence length="73" mass="8355">MDKQITPEQLREAVLQLFRDAGYTVPELLPYIDGLNQENDRLKQELKRLRLAAARGPASSDSMNSRLKDALRE</sequence>
<evidence type="ECO:0000313" key="3">
    <source>
        <dbReference type="Proteomes" id="UP001285921"/>
    </source>
</evidence>
<reference evidence="2 3" key="1">
    <citation type="submission" date="2023-05" db="EMBL/GenBank/DDBJ databases">
        <title>Draft genome of Paenibacillus sp. CCS26.</title>
        <authorList>
            <person name="Akita H."/>
            <person name="Shinto Y."/>
            <person name="Kimura Z."/>
        </authorList>
    </citation>
    <scope>NUCLEOTIDE SEQUENCE [LARGE SCALE GENOMIC DNA]</scope>
    <source>
        <strain evidence="2 3">CCS26</strain>
    </source>
</reference>
<proteinExistence type="predicted"/>
<comment type="caution">
    <text evidence="2">The sequence shown here is derived from an EMBL/GenBank/DDBJ whole genome shotgun (WGS) entry which is preliminary data.</text>
</comment>
<evidence type="ECO:0000256" key="1">
    <source>
        <dbReference type="SAM" id="MobiDB-lite"/>
    </source>
</evidence>
<feature type="region of interest" description="Disordered" evidence="1">
    <location>
        <begin position="53"/>
        <end position="73"/>
    </location>
</feature>
<keyword evidence="3" id="KW-1185">Reference proteome</keyword>
<name>A0ABQ6NWE9_9BACL</name>
<protein>
    <submittedName>
        <fullName evidence="2">Uncharacterized protein</fullName>
    </submittedName>
</protein>
<gene>
    <name evidence="2" type="ORF">PghCCS26_55970</name>
</gene>
<dbReference type="RefSeq" id="WP_201001600.1">
    <property type="nucleotide sequence ID" value="NZ_BTCL01000030.1"/>
</dbReference>
<evidence type="ECO:0000313" key="2">
    <source>
        <dbReference type="EMBL" id="GMK48467.1"/>
    </source>
</evidence>
<dbReference type="EMBL" id="BTCL01000030">
    <property type="protein sequence ID" value="GMK48467.1"/>
    <property type="molecule type" value="Genomic_DNA"/>
</dbReference>
<organism evidence="2 3">
    <name type="scientific">Paenibacillus glycanilyticus</name>
    <dbReference type="NCBI Taxonomy" id="126569"/>
    <lineage>
        <taxon>Bacteria</taxon>
        <taxon>Bacillati</taxon>
        <taxon>Bacillota</taxon>
        <taxon>Bacilli</taxon>
        <taxon>Bacillales</taxon>
        <taxon>Paenibacillaceae</taxon>
        <taxon>Paenibacillus</taxon>
    </lineage>
</organism>